<evidence type="ECO:0000313" key="1">
    <source>
        <dbReference type="EMBL" id="SVB62549.1"/>
    </source>
</evidence>
<dbReference type="AlphaFoldDB" id="A0A382FIQ5"/>
<name>A0A382FIQ5_9ZZZZ</name>
<dbReference type="EMBL" id="UINC01050046">
    <property type="protein sequence ID" value="SVB62549.1"/>
    <property type="molecule type" value="Genomic_DNA"/>
</dbReference>
<accession>A0A382FIQ5</accession>
<feature type="non-terminal residue" evidence="1">
    <location>
        <position position="30"/>
    </location>
</feature>
<protein>
    <submittedName>
        <fullName evidence="1">Uncharacterized protein</fullName>
    </submittedName>
</protein>
<gene>
    <name evidence="1" type="ORF">METZ01_LOCUS215403</name>
</gene>
<proteinExistence type="predicted"/>
<reference evidence="1" key="1">
    <citation type="submission" date="2018-05" db="EMBL/GenBank/DDBJ databases">
        <authorList>
            <person name="Lanie J.A."/>
            <person name="Ng W.-L."/>
            <person name="Kazmierczak K.M."/>
            <person name="Andrzejewski T.M."/>
            <person name="Davidsen T.M."/>
            <person name="Wayne K.J."/>
            <person name="Tettelin H."/>
            <person name="Glass J.I."/>
            <person name="Rusch D."/>
            <person name="Podicherti R."/>
            <person name="Tsui H.-C.T."/>
            <person name="Winkler M.E."/>
        </authorList>
    </citation>
    <scope>NUCLEOTIDE SEQUENCE</scope>
</reference>
<sequence length="30" mass="3549">MITIFYFSQLYNHYAVSGRLPEKVEDLLNS</sequence>
<organism evidence="1">
    <name type="scientific">marine metagenome</name>
    <dbReference type="NCBI Taxonomy" id="408172"/>
    <lineage>
        <taxon>unclassified sequences</taxon>
        <taxon>metagenomes</taxon>
        <taxon>ecological metagenomes</taxon>
    </lineage>
</organism>